<proteinExistence type="predicted"/>
<feature type="region of interest" description="Disordered" evidence="1">
    <location>
        <begin position="265"/>
        <end position="290"/>
    </location>
</feature>
<feature type="compositionally biased region" description="Basic and acidic residues" evidence="1">
    <location>
        <begin position="275"/>
        <end position="284"/>
    </location>
</feature>
<organism evidence="2 3">
    <name type="scientific">Zopfia rhizophila CBS 207.26</name>
    <dbReference type="NCBI Taxonomy" id="1314779"/>
    <lineage>
        <taxon>Eukaryota</taxon>
        <taxon>Fungi</taxon>
        <taxon>Dikarya</taxon>
        <taxon>Ascomycota</taxon>
        <taxon>Pezizomycotina</taxon>
        <taxon>Dothideomycetes</taxon>
        <taxon>Dothideomycetes incertae sedis</taxon>
        <taxon>Zopfiaceae</taxon>
        <taxon>Zopfia</taxon>
    </lineage>
</organism>
<accession>A0A6A6ERT6</accession>
<feature type="compositionally biased region" description="Low complexity" evidence="1">
    <location>
        <begin position="413"/>
        <end position="427"/>
    </location>
</feature>
<dbReference type="AlphaFoldDB" id="A0A6A6ERT6"/>
<evidence type="ECO:0000256" key="1">
    <source>
        <dbReference type="SAM" id="MobiDB-lite"/>
    </source>
</evidence>
<feature type="region of interest" description="Disordered" evidence="1">
    <location>
        <begin position="311"/>
        <end position="331"/>
    </location>
</feature>
<protein>
    <submittedName>
        <fullName evidence="2">Uncharacterized protein</fullName>
    </submittedName>
</protein>
<gene>
    <name evidence="2" type="ORF">K469DRAFT_237204</name>
</gene>
<name>A0A6A6ERT6_9PEZI</name>
<feature type="region of interest" description="Disordered" evidence="1">
    <location>
        <begin position="343"/>
        <end position="459"/>
    </location>
</feature>
<dbReference type="Proteomes" id="UP000800200">
    <property type="component" value="Unassembled WGS sequence"/>
</dbReference>
<keyword evidence="3" id="KW-1185">Reference proteome</keyword>
<evidence type="ECO:0000313" key="2">
    <source>
        <dbReference type="EMBL" id="KAF2193489.1"/>
    </source>
</evidence>
<sequence>MADPAFLYTSAQLGDRLLRLYSHDCPKSKEFQYMGREIKAFHSSYQIVRPYLHGLSLFISDAGSELVHNVQDGIGMICEDLSEKVRTLQEQLDEATRRHHGYFMPIYSLGRARSKRIQNFFERNNYSLERAQVRYGNMLLKLILAVLVYAQYIHEAHPADNFPDASNYLVTDLYLALGDIRRKEARAKRKRRTSALPVEASWWWDGLSHQPNMERVTPLEELARIWVNPEARLAAQPTAQAHEFQMIIQQLRSQNEQQRTRIRELSAENQQQSTRIRELSEENQRQTAKTTDLRQLVDDLRRDVQDLITELRNERNNRQQQERSTNRYRAERDHLQAKYDALLSENQNFGRKSGRARREQDEVSRNPQGGVRERNRSSQRDLSPRPPRTMRPSNQRDQGPPVSFDNLRRCRRSSSGSHRSHRSSGSSIVIGEDSGRYRSSGSQTPPPPVIRHTRPWPSD</sequence>
<evidence type="ECO:0000313" key="3">
    <source>
        <dbReference type="Proteomes" id="UP000800200"/>
    </source>
</evidence>
<dbReference type="OrthoDB" id="3796916at2759"/>
<reference evidence="2" key="1">
    <citation type="journal article" date="2020" name="Stud. Mycol.">
        <title>101 Dothideomycetes genomes: a test case for predicting lifestyles and emergence of pathogens.</title>
        <authorList>
            <person name="Haridas S."/>
            <person name="Albert R."/>
            <person name="Binder M."/>
            <person name="Bloem J."/>
            <person name="Labutti K."/>
            <person name="Salamov A."/>
            <person name="Andreopoulos B."/>
            <person name="Baker S."/>
            <person name="Barry K."/>
            <person name="Bills G."/>
            <person name="Bluhm B."/>
            <person name="Cannon C."/>
            <person name="Castanera R."/>
            <person name="Culley D."/>
            <person name="Daum C."/>
            <person name="Ezra D."/>
            <person name="Gonzalez J."/>
            <person name="Henrissat B."/>
            <person name="Kuo A."/>
            <person name="Liang C."/>
            <person name="Lipzen A."/>
            <person name="Lutzoni F."/>
            <person name="Magnuson J."/>
            <person name="Mondo S."/>
            <person name="Nolan M."/>
            <person name="Ohm R."/>
            <person name="Pangilinan J."/>
            <person name="Park H.-J."/>
            <person name="Ramirez L."/>
            <person name="Alfaro M."/>
            <person name="Sun H."/>
            <person name="Tritt A."/>
            <person name="Yoshinaga Y."/>
            <person name="Zwiers L.-H."/>
            <person name="Turgeon B."/>
            <person name="Goodwin S."/>
            <person name="Spatafora J."/>
            <person name="Crous P."/>
            <person name="Grigoriev I."/>
        </authorList>
    </citation>
    <scope>NUCLEOTIDE SEQUENCE</scope>
    <source>
        <strain evidence="2">CBS 207.26</strain>
    </source>
</reference>
<feature type="compositionally biased region" description="Basic and acidic residues" evidence="1">
    <location>
        <begin position="371"/>
        <end position="383"/>
    </location>
</feature>
<dbReference type="EMBL" id="ML994613">
    <property type="protein sequence ID" value="KAF2193489.1"/>
    <property type="molecule type" value="Genomic_DNA"/>
</dbReference>